<keyword evidence="2" id="KW-1185">Reference proteome</keyword>
<organism evidence="1 2">
    <name type="scientific">Paramuricea clavata</name>
    <name type="common">Red gorgonian</name>
    <name type="synonym">Violescent sea-whip</name>
    <dbReference type="NCBI Taxonomy" id="317549"/>
    <lineage>
        <taxon>Eukaryota</taxon>
        <taxon>Metazoa</taxon>
        <taxon>Cnidaria</taxon>
        <taxon>Anthozoa</taxon>
        <taxon>Octocorallia</taxon>
        <taxon>Malacalcyonacea</taxon>
        <taxon>Plexauridae</taxon>
        <taxon>Paramuricea</taxon>
    </lineage>
</organism>
<sequence length="308" mass="34586">MGIYNGVNCIFSLKGYVLSVIESTHFTTLASWNFFLDISYYVERNNDCLCQITALEDDLWFYADVKKLIVFRTLAPTQEHSPATSNTGSFKVPSLTIYLDFNLENASSQSDQVSLCHLLEEFVSFSALVNFSEGLLIFECGNTKPVKVLDVKGIGGPRMVTLPEIKAGMNIIVSPKAFFVFGGSISFFCIWVRITEEPWSATYEVLVTGADTDLQPYECHFACCFTNDSTIAVVRNKFPDIQTINIIDPDSGDDKDIRLEESCNDSKLFCLKKDRVVIVPSDHVINFFDMESGALLNSCFQRYLTKES</sequence>
<dbReference type="EMBL" id="CACRXK020005596">
    <property type="protein sequence ID" value="CAB4006770.1"/>
    <property type="molecule type" value="Genomic_DNA"/>
</dbReference>
<evidence type="ECO:0000313" key="1">
    <source>
        <dbReference type="EMBL" id="CAB4006770.1"/>
    </source>
</evidence>
<reference evidence="1" key="1">
    <citation type="submission" date="2020-04" db="EMBL/GenBank/DDBJ databases">
        <authorList>
            <person name="Alioto T."/>
            <person name="Alioto T."/>
            <person name="Gomez Garrido J."/>
        </authorList>
    </citation>
    <scope>NUCLEOTIDE SEQUENCE</scope>
    <source>
        <strain evidence="1">A484AB</strain>
    </source>
</reference>
<gene>
    <name evidence="1" type="ORF">PACLA_8A082754</name>
</gene>
<name>A0A7D9EDT0_PARCT</name>
<proteinExistence type="predicted"/>
<comment type="caution">
    <text evidence="1">The sequence shown here is derived from an EMBL/GenBank/DDBJ whole genome shotgun (WGS) entry which is preliminary data.</text>
</comment>
<dbReference type="AlphaFoldDB" id="A0A7D9EDT0"/>
<accession>A0A7D9EDT0</accession>
<dbReference type="Proteomes" id="UP001152795">
    <property type="component" value="Unassembled WGS sequence"/>
</dbReference>
<protein>
    <submittedName>
        <fullName evidence="1">Uncharacterized protein</fullName>
    </submittedName>
</protein>
<evidence type="ECO:0000313" key="2">
    <source>
        <dbReference type="Proteomes" id="UP001152795"/>
    </source>
</evidence>